<dbReference type="GO" id="GO:0032259">
    <property type="term" value="P:methylation"/>
    <property type="evidence" value="ECO:0007669"/>
    <property type="project" value="UniProtKB-KW"/>
</dbReference>
<comment type="caution">
    <text evidence="6">The sequence shown here is derived from an EMBL/GenBank/DDBJ whole genome shotgun (WGS) entry which is preliminary data.</text>
</comment>
<dbReference type="EMBL" id="BARU01034033">
    <property type="protein sequence ID" value="GAH61801.1"/>
    <property type="molecule type" value="Genomic_DNA"/>
</dbReference>
<dbReference type="InterPro" id="IPR002052">
    <property type="entry name" value="DNA_methylase_N6_adenine_CS"/>
</dbReference>
<dbReference type="GO" id="GO:0003676">
    <property type="term" value="F:nucleic acid binding"/>
    <property type="evidence" value="ECO:0007669"/>
    <property type="project" value="InterPro"/>
</dbReference>
<dbReference type="GO" id="GO:0009007">
    <property type="term" value="F:site-specific DNA-methyltransferase (adenine-specific) activity"/>
    <property type="evidence" value="ECO:0007669"/>
    <property type="project" value="UniProtKB-EC"/>
</dbReference>
<dbReference type="InterPro" id="IPR029063">
    <property type="entry name" value="SAM-dependent_MTases_sf"/>
</dbReference>
<evidence type="ECO:0000256" key="5">
    <source>
        <dbReference type="ARBA" id="ARBA00047942"/>
    </source>
</evidence>
<reference evidence="6" key="1">
    <citation type="journal article" date="2014" name="Front. Microbiol.">
        <title>High frequency of phylogenetically diverse reductive dehalogenase-homologous genes in deep subseafloor sedimentary metagenomes.</title>
        <authorList>
            <person name="Kawai M."/>
            <person name="Futagami T."/>
            <person name="Toyoda A."/>
            <person name="Takaki Y."/>
            <person name="Nishi S."/>
            <person name="Hori S."/>
            <person name="Arai W."/>
            <person name="Tsubouchi T."/>
            <person name="Morono Y."/>
            <person name="Uchiyama I."/>
            <person name="Ito T."/>
            <person name="Fujiyama A."/>
            <person name="Inagaki F."/>
            <person name="Takami H."/>
        </authorList>
    </citation>
    <scope>NUCLEOTIDE SEQUENCE</scope>
    <source>
        <strain evidence="6">Expedition CK06-06</strain>
    </source>
</reference>
<evidence type="ECO:0000256" key="1">
    <source>
        <dbReference type="ARBA" id="ARBA00011900"/>
    </source>
</evidence>
<dbReference type="Pfam" id="PF02086">
    <property type="entry name" value="MethyltransfD12"/>
    <property type="match status" value="1"/>
</dbReference>
<protein>
    <recommendedName>
        <fullName evidence="1">site-specific DNA-methyltransferase (adenine-specific)</fullName>
        <ecNumber evidence="1">2.1.1.72</ecNumber>
    </recommendedName>
</protein>
<dbReference type="PROSITE" id="PS00092">
    <property type="entry name" value="N6_MTASE"/>
    <property type="match status" value="1"/>
</dbReference>
<keyword evidence="3" id="KW-0808">Transferase</keyword>
<keyword evidence="2" id="KW-0489">Methyltransferase</keyword>
<proteinExistence type="predicted"/>
<accession>X1GV42</accession>
<dbReference type="AlphaFoldDB" id="X1GV42"/>
<name>X1GV42_9ZZZZ</name>
<dbReference type="SUPFAM" id="SSF53335">
    <property type="entry name" value="S-adenosyl-L-methionine-dependent methyltransferases"/>
    <property type="match status" value="1"/>
</dbReference>
<comment type="catalytic activity">
    <reaction evidence="5">
        <text>a 2'-deoxyadenosine in DNA + S-adenosyl-L-methionine = an N(6)-methyl-2'-deoxyadenosine in DNA + S-adenosyl-L-homocysteine + H(+)</text>
        <dbReference type="Rhea" id="RHEA:15197"/>
        <dbReference type="Rhea" id="RHEA-COMP:12418"/>
        <dbReference type="Rhea" id="RHEA-COMP:12419"/>
        <dbReference type="ChEBI" id="CHEBI:15378"/>
        <dbReference type="ChEBI" id="CHEBI:57856"/>
        <dbReference type="ChEBI" id="CHEBI:59789"/>
        <dbReference type="ChEBI" id="CHEBI:90615"/>
        <dbReference type="ChEBI" id="CHEBI:90616"/>
        <dbReference type="EC" id="2.1.1.72"/>
    </reaction>
</comment>
<organism evidence="6">
    <name type="scientific">marine sediment metagenome</name>
    <dbReference type="NCBI Taxonomy" id="412755"/>
    <lineage>
        <taxon>unclassified sequences</taxon>
        <taxon>metagenomes</taxon>
        <taxon>ecological metagenomes</taxon>
    </lineage>
</organism>
<evidence type="ECO:0000313" key="6">
    <source>
        <dbReference type="EMBL" id="GAH61801.1"/>
    </source>
</evidence>
<evidence type="ECO:0000256" key="4">
    <source>
        <dbReference type="ARBA" id="ARBA00022691"/>
    </source>
</evidence>
<dbReference type="GO" id="GO:0009307">
    <property type="term" value="P:DNA restriction-modification system"/>
    <property type="evidence" value="ECO:0007669"/>
    <property type="project" value="InterPro"/>
</dbReference>
<keyword evidence="4" id="KW-0949">S-adenosyl-L-methionine</keyword>
<gene>
    <name evidence="6" type="ORF">S03H2_53463</name>
</gene>
<dbReference type="EC" id="2.1.1.72" evidence="1"/>
<feature type="non-terminal residue" evidence="6">
    <location>
        <position position="234"/>
    </location>
</feature>
<dbReference type="InterPro" id="IPR012327">
    <property type="entry name" value="MeTrfase_D12"/>
</dbReference>
<sequence>MYKPIYLKLPNIDFDGDNEVYNEDLNVLIRRIKGDVLYLDPPYNSRQYIDCYHVLENILQWNKPGLYGKTKKFKRDNLKSRYSRKKGSVAAFEELISNSEADHIFLSYNNEGIIPDDSIIEILKNKGDLEIFEEDYNIFGNGAGNSNKRQIKERIFYCKPCRKINTLNKRISGDKVELFSETGESRGFYSKRNKLNNLTGKEWVYWSKSVINKQYPPNMQHELRSQHGGQKPPD</sequence>
<evidence type="ECO:0000256" key="2">
    <source>
        <dbReference type="ARBA" id="ARBA00022603"/>
    </source>
</evidence>
<evidence type="ECO:0000256" key="3">
    <source>
        <dbReference type="ARBA" id="ARBA00022679"/>
    </source>
</evidence>